<name>A0ABT8G2N5_9MICO</name>
<evidence type="ECO:0000313" key="1">
    <source>
        <dbReference type="EMBL" id="MDN4473414.1"/>
    </source>
</evidence>
<protein>
    <submittedName>
        <fullName evidence="1">Uncharacterized protein</fullName>
    </submittedName>
</protein>
<dbReference type="RefSeq" id="WP_301128942.1">
    <property type="nucleotide sequence ID" value="NZ_JAUHPV010000006.1"/>
</dbReference>
<evidence type="ECO:0000313" key="2">
    <source>
        <dbReference type="Proteomes" id="UP001172738"/>
    </source>
</evidence>
<sequence>MITPRWIAVRTRRAVAIPVSSLNVNARGSERIAARRLWVGLGIALR</sequence>
<organism evidence="1 2">
    <name type="scientific">Demequina zhanjiangensis</name>
    <dbReference type="NCBI Taxonomy" id="3051659"/>
    <lineage>
        <taxon>Bacteria</taxon>
        <taxon>Bacillati</taxon>
        <taxon>Actinomycetota</taxon>
        <taxon>Actinomycetes</taxon>
        <taxon>Micrococcales</taxon>
        <taxon>Demequinaceae</taxon>
        <taxon>Demequina</taxon>
    </lineage>
</organism>
<proteinExistence type="predicted"/>
<accession>A0ABT8G2N5</accession>
<gene>
    <name evidence="1" type="ORF">QQX04_10470</name>
</gene>
<reference evidence="1" key="1">
    <citation type="submission" date="2023-06" db="EMBL/GenBank/DDBJ databases">
        <title>SYSU T00b26.</title>
        <authorList>
            <person name="Gao L."/>
            <person name="Fang B.-Z."/>
            <person name="Li W.-J."/>
        </authorList>
    </citation>
    <scope>NUCLEOTIDE SEQUENCE</scope>
    <source>
        <strain evidence="1">SYSU T00b26</strain>
    </source>
</reference>
<dbReference type="Proteomes" id="UP001172738">
    <property type="component" value="Unassembled WGS sequence"/>
</dbReference>
<keyword evidence="2" id="KW-1185">Reference proteome</keyword>
<comment type="caution">
    <text evidence="1">The sequence shown here is derived from an EMBL/GenBank/DDBJ whole genome shotgun (WGS) entry which is preliminary data.</text>
</comment>
<dbReference type="EMBL" id="JAUHPV010000006">
    <property type="protein sequence ID" value="MDN4473414.1"/>
    <property type="molecule type" value="Genomic_DNA"/>
</dbReference>